<evidence type="ECO:0000256" key="2">
    <source>
        <dbReference type="SAM" id="Phobius"/>
    </source>
</evidence>
<feature type="coiled-coil region" evidence="1">
    <location>
        <begin position="754"/>
        <end position="784"/>
    </location>
</feature>
<feature type="chain" id="PRO_5045130991" evidence="3">
    <location>
        <begin position="33"/>
        <end position="805"/>
    </location>
</feature>
<keyword evidence="2" id="KW-0472">Membrane</keyword>
<name>A0ABT1SG04_9FIRM</name>
<evidence type="ECO:0000256" key="3">
    <source>
        <dbReference type="SAM" id="SignalP"/>
    </source>
</evidence>
<evidence type="ECO:0000313" key="5">
    <source>
        <dbReference type="Proteomes" id="UP001524478"/>
    </source>
</evidence>
<feature type="transmembrane region" description="Helical" evidence="2">
    <location>
        <begin position="103"/>
        <end position="123"/>
    </location>
</feature>
<keyword evidence="5" id="KW-1185">Reference proteome</keyword>
<feature type="transmembrane region" description="Helical" evidence="2">
    <location>
        <begin position="219"/>
        <end position="237"/>
    </location>
</feature>
<sequence>MISKNRRKIINSISLLLIITIMITCFSSSAFAIDDDSGDKPNILERILAGILKSVSSLIHKMLDGEGIGLDQMVYMTEDGPFTGLTLFKPGEAQDLLALFYNVFNYMALAMLVPIFYWNGISISKAGDNPQAKSMMKDRLNKTILTVAFLYTMPQLLTILVTVSNGFVQLFAGLGGEVGGLVNDYIQLPEDYNLVDAATSAVLVGINIWMISFYVIRDLTICFLFILFGIIAIWHPFSDGIVKSWGQNMMGNVFAQPIQAFVLTIVLAIGKVLPTNSFATGIYVLVAFGSIVPMTGIIKGFLKLETGIGAGSSRAGLGGAMGAIALAKQMYSNLKGSAGSVIDGVREAEAIKRGNEVASSEINKNIPTSNRTSTEEELSRPLINPKVANVSMGDVSTEQGKQVAQEALARQNRVANRKMYSAVASGVGRAALGTAGSVVGGMVGTTIGAGAGGGWDSNAARGLGMAGASIGLDVGSDLGIVSGHASGFAYDRYQGTQANKAMEADIQDLQVREVMSSMGDNGEKIDETAARDIINPDSQNYNAELAQTTRVAAENKYLGIEGEKLDGTKWQEQERQALMQKKRRQNTGSYAFNDYLARRDYANLTPSRKSAEELRQITDASLYQDKERTIAYRPTEDGSYEILSVGTGNPNLTEPTINPISFQSNSNEIPDDAMFKIDSDAREGAHNYMAKAYPDIVDTSSQEYMKPFNEKVSEYKRDMKHSYQDNLKSVRENLGISSMSVQTNETRLEELVAEDNHKVEMQKLAEQQRKLEKMREENDKKVYQQYSRLSAQAQGTGYVNIENLF</sequence>
<proteinExistence type="predicted"/>
<keyword evidence="1" id="KW-0175">Coiled coil</keyword>
<keyword evidence="2" id="KW-0812">Transmembrane</keyword>
<keyword evidence="2" id="KW-1133">Transmembrane helix</keyword>
<feature type="transmembrane region" description="Helical" evidence="2">
    <location>
        <begin position="282"/>
        <end position="302"/>
    </location>
</feature>
<feature type="transmembrane region" description="Helical" evidence="2">
    <location>
        <begin position="192"/>
        <end position="212"/>
    </location>
</feature>
<reference evidence="4 5" key="1">
    <citation type="submission" date="2022-06" db="EMBL/GenBank/DDBJ databases">
        <title>Isolation of gut microbiota from human fecal samples.</title>
        <authorList>
            <person name="Pamer E.G."/>
            <person name="Barat B."/>
            <person name="Waligurski E."/>
            <person name="Medina S."/>
            <person name="Paddock L."/>
            <person name="Mostad J."/>
        </authorList>
    </citation>
    <scope>NUCLEOTIDE SEQUENCE [LARGE SCALE GENOMIC DNA]</scope>
    <source>
        <strain evidence="4 5">DFI.7.95</strain>
    </source>
</reference>
<feature type="signal peptide" evidence="3">
    <location>
        <begin position="1"/>
        <end position="32"/>
    </location>
</feature>
<comment type="caution">
    <text evidence="4">The sequence shown here is derived from an EMBL/GenBank/DDBJ whole genome shotgun (WGS) entry which is preliminary data.</text>
</comment>
<keyword evidence="3" id="KW-0732">Signal</keyword>
<evidence type="ECO:0000256" key="1">
    <source>
        <dbReference type="SAM" id="Coils"/>
    </source>
</evidence>
<protein>
    <submittedName>
        <fullName evidence="4">Uncharacterized protein</fullName>
    </submittedName>
</protein>
<feature type="transmembrane region" description="Helical" evidence="2">
    <location>
        <begin position="144"/>
        <end position="172"/>
    </location>
</feature>
<organism evidence="4 5">
    <name type="scientific">Tissierella carlieri</name>
    <dbReference type="NCBI Taxonomy" id="689904"/>
    <lineage>
        <taxon>Bacteria</taxon>
        <taxon>Bacillati</taxon>
        <taxon>Bacillota</taxon>
        <taxon>Tissierellia</taxon>
        <taxon>Tissierellales</taxon>
        <taxon>Tissierellaceae</taxon>
        <taxon>Tissierella</taxon>
    </lineage>
</organism>
<evidence type="ECO:0000313" key="4">
    <source>
        <dbReference type="EMBL" id="MCQ4924842.1"/>
    </source>
</evidence>
<accession>A0ABT1SG04</accession>
<gene>
    <name evidence="4" type="ORF">NE686_17200</name>
</gene>
<feature type="transmembrane region" description="Helical" evidence="2">
    <location>
        <begin position="249"/>
        <end position="270"/>
    </location>
</feature>
<dbReference type="EMBL" id="JANGAC010000016">
    <property type="protein sequence ID" value="MCQ4924842.1"/>
    <property type="molecule type" value="Genomic_DNA"/>
</dbReference>
<dbReference type="RefSeq" id="WP_256312432.1">
    <property type="nucleotide sequence ID" value="NZ_JANGAC010000016.1"/>
</dbReference>
<dbReference type="Proteomes" id="UP001524478">
    <property type="component" value="Unassembled WGS sequence"/>
</dbReference>